<feature type="signal peptide" evidence="1">
    <location>
        <begin position="1"/>
        <end position="27"/>
    </location>
</feature>
<organism evidence="2 3">
    <name type="scientific">Kaistia terrae</name>
    <dbReference type="NCBI Taxonomy" id="537017"/>
    <lineage>
        <taxon>Bacteria</taxon>
        <taxon>Pseudomonadati</taxon>
        <taxon>Pseudomonadota</taxon>
        <taxon>Alphaproteobacteria</taxon>
        <taxon>Hyphomicrobiales</taxon>
        <taxon>Kaistiaceae</taxon>
        <taxon>Kaistia</taxon>
    </lineage>
</organism>
<keyword evidence="1" id="KW-0732">Signal</keyword>
<evidence type="ECO:0000313" key="3">
    <source>
        <dbReference type="Proteomes" id="UP001596150"/>
    </source>
</evidence>
<protein>
    <submittedName>
        <fullName evidence="2">Uncharacterized protein</fullName>
    </submittedName>
</protein>
<feature type="chain" id="PRO_5046989740" evidence="1">
    <location>
        <begin position="28"/>
        <end position="102"/>
    </location>
</feature>
<evidence type="ECO:0000313" key="2">
    <source>
        <dbReference type="EMBL" id="MFC5514639.1"/>
    </source>
</evidence>
<dbReference type="Proteomes" id="UP001596150">
    <property type="component" value="Unassembled WGS sequence"/>
</dbReference>
<name>A0ABW0PRF4_9HYPH</name>
<sequence>MQQTIATLAGAAVTLALVAASASPAFAVSRGNMPAYCRGEASSQYGTKPMYVKTGKIAKAKDGSLSIKGTVDQGSEGIKAFQCRFDKKGNFIDVMALTSDGE</sequence>
<keyword evidence="3" id="KW-1185">Reference proteome</keyword>
<dbReference type="RefSeq" id="WP_266342668.1">
    <property type="nucleotide sequence ID" value="NZ_JAPKNH010000002.1"/>
</dbReference>
<comment type="caution">
    <text evidence="2">The sequence shown here is derived from an EMBL/GenBank/DDBJ whole genome shotgun (WGS) entry which is preliminary data.</text>
</comment>
<gene>
    <name evidence="2" type="ORF">ACFPP9_02565</name>
</gene>
<evidence type="ECO:0000256" key="1">
    <source>
        <dbReference type="SAM" id="SignalP"/>
    </source>
</evidence>
<dbReference type="EMBL" id="JBHSML010000002">
    <property type="protein sequence ID" value="MFC5514639.1"/>
    <property type="molecule type" value="Genomic_DNA"/>
</dbReference>
<reference evidence="3" key="1">
    <citation type="journal article" date="2019" name="Int. J. Syst. Evol. Microbiol.">
        <title>The Global Catalogue of Microorganisms (GCM) 10K type strain sequencing project: providing services to taxonomists for standard genome sequencing and annotation.</title>
        <authorList>
            <consortium name="The Broad Institute Genomics Platform"/>
            <consortium name="The Broad Institute Genome Sequencing Center for Infectious Disease"/>
            <person name="Wu L."/>
            <person name="Ma J."/>
        </authorList>
    </citation>
    <scope>NUCLEOTIDE SEQUENCE [LARGE SCALE GENOMIC DNA]</scope>
    <source>
        <strain evidence="3">KACC 12633</strain>
    </source>
</reference>
<proteinExistence type="predicted"/>
<accession>A0ABW0PRF4</accession>